<dbReference type="Proteomes" id="UP000238007">
    <property type="component" value="Unassembled WGS sequence"/>
</dbReference>
<keyword evidence="1" id="KW-1133">Transmembrane helix</keyword>
<keyword evidence="1" id="KW-0812">Transmembrane</keyword>
<accession>A0A2T0VTX3</accession>
<protein>
    <submittedName>
        <fullName evidence="2">Peptidase M50B-like protein</fullName>
    </submittedName>
</protein>
<keyword evidence="1" id="KW-0472">Membrane</keyword>
<dbReference type="InterPro" id="IPR049500">
    <property type="entry name" value="Peptidase_M50B-like"/>
</dbReference>
<evidence type="ECO:0000313" key="2">
    <source>
        <dbReference type="EMBL" id="PRY74794.1"/>
    </source>
</evidence>
<feature type="transmembrane region" description="Helical" evidence="1">
    <location>
        <begin position="193"/>
        <end position="215"/>
    </location>
</feature>
<dbReference type="PANTHER" id="PTHR33979:SF2">
    <property type="entry name" value="PEPTIDASE M50B-LIKE-DOMAIN-CONTAINING PROTEIN"/>
    <property type="match status" value="1"/>
</dbReference>
<dbReference type="Pfam" id="PF13398">
    <property type="entry name" value="Peptidase_M50B"/>
    <property type="match status" value="1"/>
</dbReference>
<feature type="transmembrane region" description="Helical" evidence="1">
    <location>
        <begin position="126"/>
        <end position="143"/>
    </location>
</feature>
<dbReference type="EMBL" id="PVTP01000015">
    <property type="protein sequence ID" value="PRY74794.1"/>
    <property type="molecule type" value="Genomic_DNA"/>
</dbReference>
<feature type="transmembrane region" description="Helical" evidence="1">
    <location>
        <begin position="150"/>
        <end position="173"/>
    </location>
</feature>
<feature type="transmembrane region" description="Helical" evidence="1">
    <location>
        <begin position="34"/>
        <end position="54"/>
    </location>
</feature>
<keyword evidence="3" id="KW-1185">Reference proteome</keyword>
<dbReference type="AlphaFoldDB" id="A0A2T0VTX3"/>
<evidence type="ECO:0000256" key="1">
    <source>
        <dbReference type="SAM" id="Phobius"/>
    </source>
</evidence>
<sequence length="230" mass="25307">MRAFVQGHWQLIILTVIVFALWRTPALIPLKILIVFLHEMSHAIAILLTGGDILDFSIDQNQGGAVWSRGGNRFMSLTAGYLGSLLIGIGLLIAAMRTNVDRLIMAGLGCAMLLITLLYIRTPFAVVFTVAMGSSMLLLAWKFGHAVNDLALRVIGLSSMFYVPYDIISDTILRSQLRSDAHMLAEEFGGTTMMWGVIWLVISIAVIGLCLRYGLGKHSNLPLRWSQSTT</sequence>
<feature type="transmembrane region" description="Helical" evidence="1">
    <location>
        <begin position="74"/>
        <end position="96"/>
    </location>
</feature>
<feature type="transmembrane region" description="Helical" evidence="1">
    <location>
        <begin position="6"/>
        <end position="22"/>
    </location>
</feature>
<name>A0A2T0VTX3_9RHOB</name>
<comment type="caution">
    <text evidence="2">The sequence shown here is derived from an EMBL/GenBank/DDBJ whole genome shotgun (WGS) entry which is preliminary data.</text>
</comment>
<dbReference type="OrthoDB" id="5381474at2"/>
<evidence type="ECO:0000313" key="3">
    <source>
        <dbReference type="Proteomes" id="UP000238007"/>
    </source>
</evidence>
<feature type="transmembrane region" description="Helical" evidence="1">
    <location>
        <begin position="103"/>
        <end position="120"/>
    </location>
</feature>
<organism evidence="2 3">
    <name type="scientific">Yoonia maritima</name>
    <dbReference type="NCBI Taxonomy" id="1435347"/>
    <lineage>
        <taxon>Bacteria</taxon>
        <taxon>Pseudomonadati</taxon>
        <taxon>Pseudomonadota</taxon>
        <taxon>Alphaproteobacteria</taxon>
        <taxon>Rhodobacterales</taxon>
        <taxon>Paracoccaceae</taxon>
        <taxon>Yoonia</taxon>
    </lineage>
</organism>
<dbReference type="RefSeq" id="WP_106359133.1">
    <property type="nucleotide sequence ID" value="NZ_PVTP01000015.1"/>
</dbReference>
<reference evidence="2 3" key="1">
    <citation type="submission" date="2018-03" db="EMBL/GenBank/DDBJ databases">
        <title>Genomic Encyclopedia of Archaeal and Bacterial Type Strains, Phase II (KMG-II): from individual species to whole genera.</title>
        <authorList>
            <person name="Goeker M."/>
        </authorList>
    </citation>
    <scope>NUCLEOTIDE SEQUENCE [LARGE SCALE GENOMIC DNA]</scope>
    <source>
        <strain evidence="2 3">DSM 101533</strain>
    </source>
</reference>
<gene>
    <name evidence="2" type="ORF">CLV80_11535</name>
</gene>
<proteinExistence type="predicted"/>
<dbReference type="PANTHER" id="PTHR33979">
    <property type="entry name" value="OS02G0221600 PROTEIN"/>
    <property type="match status" value="1"/>
</dbReference>